<gene>
    <name evidence="1" type="ORF">QJT80_01520</name>
</gene>
<reference evidence="1" key="2">
    <citation type="submission" date="2023-04" db="EMBL/GenBank/DDBJ databases">
        <authorList>
            <person name="Beletskiy A.V."/>
            <person name="Mardanov A.V."/>
            <person name="Ravin N.V."/>
        </authorList>
    </citation>
    <scope>NUCLEOTIDE SEQUENCE</scope>
    <source>
        <strain evidence="1">GKL-01</strain>
    </source>
</reference>
<organism evidence="1">
    <name type="scientific">Candidatus Thiocaldithrix dubininis</name>
    <dbReference type="NCBI Taxonomy" id="3080823"/>
    <lineage>
        <taxon>Bacteria</taxon>
        <taxon>Pseudomonadati</taxon>
        <taxon>Pseudomonadota</taxon>
        <taxon>Gammaproteobacteria</taxon>
        <taxon>Thiotrichales</taxon>
        <taxon>Thiotrichaceae</taxon>
        <taxon>Candidatus Thiocaldithrix</taxon>
    </lineage>
</organism>
<accession>A0AA95H5M2</accession>
<reference evidence="1" key="1">
    <citation type="journal article" date="2023" name="Int. J. Mol. Sci.">
        <title>Metagenomics Revealed a New Genus 'Candidatus Thiocaldithrix dubininis' gen. nov., sp. nov. and a New Species 'Candidatus Thiothrix putei' sp. nov. in the Family Thiotrichaceae, Some Members of Which Have Traits of Both Na+- and H+-Motive Energetics.</title>
        <authorList>
            <person name="Ravin N.V."/>
            <person name="Muntyan M.S."/>
            <person name="Smolyakov D.D."/>
            <person name="Rudenko T.S."/>
            <person name="Beletsky A.V."/>
            <person name="Mardanov A.V."/>
            <person name="Grabovich M.Y."/>
        </authorList>
    </citation>
    <scope>NUCLEOTIDE SEQUENCE</scope>
    <source>
        <strain evidence="1">GKL-01</strain>
    </source>
</reference>
<protein>
    <submittedName>
        <fullName evidence="1">Uncharacterized protein</fullName>
    </submittedName>
</protein>
<proteinExistence type="predicted"/>
<dbReference type="Proteomes" id="UP001300672">
    <property type="component" value="Chromosome"/>
</dbReference>
<evidence type="ECO:0000313" key="1">
    <source>
        <dbReference type="EMBL" id="WGZ91161.1"/>
    </source>
</evidence>
<dbReference type="EMBL" id="CP124755">
    <property type="protein sequence ID" value="WGZ91161.1"/>
    <property type="molecule type" value="Genomic_DNA"/>
</dbReference>
<dbReference type="AlphaFoldDB" id="A0AA95H5M2"/>
<sequence>MAHTSIPTRYDVLNALDTILSENKTGIFLVATLENASCRIAVQKGEITHCVYKRAVGKAAIQALAGCMGGTWSFIERGVSLFKADSQVDHETALRLLELSPNKTLPDLILVEPKPMHTQATKSSYNARVNNLFYRGFTGITAEPSTELPFAANQPIEKVNNRFYRGS</sequence>
<dbReference type="KEGG" id="tdu:QJT80_01520"/>
<name>A0AA95H5M2_9GAMM</name>